<evidence type="ECO:0000256" key="3">
    <source>
        <dbReference type="ARBA" id="ARBA00023136"/>
    </source>
</evidence>
<evidence type="ECO:0000256" key="2">
    <source>
        <dbReference type="ARBA" id="ARBA00022729"/>
    </source>
</evidence>
<proteinExistence type="predicted"/>
<comment type="subcellular location">
    <subcellularLocation>
        <location evidence="1">Membrane</location>
    </subcellularLocation>
</comment>
<dbReference type="InParanoid" id="A0A0K3AUV6"/>
<evidence type="ECO:0000259" key="5">
    <source>
        <dbReference type="Pfam" id="PF01064"/>
    </source>
</evidence>
<reference evidence="7 8" key="1">
    <citation type="journal article" date="1998" name="Science">
        <title>Genome sequence of the nematode C. elegans: a platform for investigating biology.</title>
        <authorList>
            <consortium name="The C. elegans sequencing consortium"/>
            <person name="Sulson J.E."/>
            <person name="Waterston R."/>
        </authorList>
    </citation>
    <scope>NUCLEOTIDE SEQUENCE [LARGE SCALE GENOMIC DNA]</scope>
    <source>
        <strain evidence="7 8">Bristol N2</strain>
    </source>
</reference>
<dbReference type="CTD" id="25502978"/>
<dbReference type="AlphaFoldDB" id="A0A0K3AUV6"/>
<dbReference type="Pfam" id="PF24602">
    <property type="entry name" value="DUF7622"/>
    <property type="match status" value="1"/>
</dbReference>
<dbReference type="GeneID" id="25502978"/>
<dbReference type="SUPFAM" id="SSF57302">
    <property type="entry name" value="Snake toxin-like"/>
    <property type="match status" value="1"/>
</dbReference>
<dbReference type="Proteomes" id="UP000001940">
    <property type="component" value="Chromosome V"/>
</dbReference>
<dbReference type="GO" id="GO:0016020">
    <property type="term" value="C:membrane"/>
    <property type="evidence" value="ECO:0007669"/>
    <property type="project" value="UniProtKB-SubCell"/>
</dbReference>
<name>A0A0K3AUV6_CAEEL</name>
<dbReference type="FunCoup" id="A0A0K3AUV6">
    <property type="interactions" value="80"/>
</dbReference>
<evidence type="ECO:0000313" key="7">
    <source>
        <dbReference type="EMBL" id="CTQ86800.1"/>
    </source>
</evidence>
<dbReference type="AGR" id="WB:WBGene00268194"/>
<sequence>MKHTLLILTFVTVFPQEIVGIQCYCEGHFGVTCIDGYCESTSYCMKTWILANSQGCQETFADLSELTCQTNRKGLVSCFCNTDKCNDDSFEIPTDVVLTVPPVMKCFEDDLNEDNYCYGHYCIYERDLTRNEFGDVFPRTAKPRRGCSDPNYTQDLSRKNMCKIENDWLQCICDTEFCNREQNIEVPLGNVICYLSKRDQSERTKYCIGQKCYLFYEDINNVKEKGCSSVNDEAPEEEKRLGKLGYYTYCDENLCNGDLLPSIE</sequence>
<dbReference type="PANTHER" id="PTHR37433">
    <property type="entry name" value="PROTEIN CBG25136-RELATED"/>
    <property type="match status" value="1"/>
</dbReference>
<dbReference type="eggNOG" id="ENOG502THJ4">
    <property type="taxonomic scope" value="Eukaryota"/>
</dbReference>
<dbReference type="InterPro" id="IPR045860">
    <property type="entry name" value="Snake_toxin-like_sf"/>
</dbReference>
<dbReference type="Pfam" id="PF01064">
    <property type="entry name" value="Activin_recp"/>
    <property type="match status" value="1"/>
</dbReference>
<dbReference type="InterPro" id="IPR056039">
    <property type="entry name" value="DUF7622"/>
</dbReference>
<evidence type="ECO:0000256" key="1">
    <source>
        <dbReference type="ARBA" id="ARBA00004370"/>
    </source>
</evidence>
<evidence type="ECO:0000313" key="9">
    <source>
        <dbReference type="WormBase" id="F36H9.10"/>
    </source>
</evidence>
<keyword evidence="3" id="KW-0472">Membrane</keyword>
<accession>A0A0K3AUV6</accession>
<dbReference type="EMBL" id="BX284605">
    <property type="protein sequence ID" value="CTQ86800.1"/>
    <property type="molecule type" value="Genomic_DNA"/>
</dbReference>
<dbReference type="GO" id="GO:0004675">
    <property type="term" value="F:transmembrane receptor protein serine/threonine kinase activity"/>
    <property type="evidence" value="ECO:0007669"/>
    <property type="project" value="InterPro"/>
</dbReference>
<dbReference type="InterPro" id="IPR000472">
    <property type="entry name" value="Activin_recp"/>
</dbReference>
<feature type="signal peptide" evidence="4">
    <location>
        <begin position="1"/>
        <end position="20"/>
    </location>
</feature>
<evidence type="ECO:0000256" key="4">
    <source>
        <dbReference type="SAM" id="SignalP"/>
    </source>
</evidence>
<keyword evidence="8" id="KW-1185">Reference proteome</keyword>
<dbReference type="WormBase" id="F36H9.10">
    <property type="protein sequence ID" value="CE50920"/>
    <property type="gene ID" value="WBGene00268194"/>
</dbReference>
<feature type="domain" description="DUF7622" evidence="6">
    <location>
        <begin position="186"/>
        <end position="259"/>
    </location>
</feature>
<feature type="domain" description="Activin types I and II receptor" evidence="5">
    <location>
        <begin position="77"/>
        <end position="167"/>
    </location>
</feature>
<gene>
    <name evidence="7" type="ORF">CELE_F36H9.10</name>
    <name evidence="7 9" type="ORF">F36H9.10</name>
</gene>
<dbReference type="RefSeq" id="NP_001300101.1">
    <property type="nucleotide sequence ID" value="NM_001313172.1"/>
</dbReference>
<protein>
    <submittedName>
        <fullName evidence="7">Activin_recp domain-containing protein</fullName>
    </submittedName>
</protein>
<dbReference type="PaxDb" id="6239-F36H9.1"/>
<dbReference type="OrthoDB" id="5774917at2759"/>
<evidence type="ECO:0000313" key="8">
    <source>
        <dbReference type="Proteomes" id="UP000001940"/>
    </source>
</evidence>
<evidence type="ECO:0000259" key="6">
    <source>
        <dbReference type="Pfam" id="PF24602"/>
    </source>
</evidence>
<dbReference type="KEGG" id="cel:CELE_F36H9.10"/>
<dbReference type="PANTHER" id="PTHR37433:SF19">
    <property type="entry name" value="ACTIVIN_RECP DOMAIN-CONTAINING PROTEIN"/>
    <property type="match status" value="1"/>
</dbReference>
<keyword evidence="2 4" id="KW-0732">Signal</keyword>
<feature type="chain" id="PRO_5005493912" evidence="4">
    <location>
        <begin position="21"/>
        <end position="264"/>
    </location>
</feature>
<organism evidence="7 8">
    <name type="scientific">Caenorhabditis elegans</name>
    <dbReference type="NCBI Taxonomy" id="6239"/>
    <lineage>
        <taxon>Eukaryota</taxon>
        <taxon>Metazoa</taxon>
        <taxon>Ecdysozoa</taxon>
        <taxon>Nematoda</taxon>
        <taxon>Chromadorea</taxon>
        <taxon>Rhabditida</taxon>
        <taxon>Rhabditina</taxon>
        <taxon>Rhabditomorpha</taxon>
        <taxon>Rhabditoidea</taxon>
        <taxon>Rhabditidae</taxon>
        <taxon>Peloderinae</taxon>
        <taxon>Caenorhabditis</taxon>
    </lineage>
</organism>